<keyword evidence="2" id="KW-1185">Reference proteome</keyword>
<protein>
    <submittedName>
        <fullName evidence="1">Uncharacterized protein</fullName>
    </submittedName>
</protein>
<proteinExistence type="predicted"/>
<dbReference type="VEuPathDB" id="VectorBase:LLOJ007834"/>
<name>A0A1B0CSI5_LUTLO</name>
<dbReference type="EMBL" id="AJWK01026101">
    <property type="status" value="NOT_ANNOTATED_CDS"/>
    <property type="molecule type" value="Genomic_DNA"/>
</dbReference>
<dbReference type="Proteomes" id="UP000092461">
    <property type="component" value="Unassembled WGS sequence"/>
</dbReference>
<dbReference type="EMBL" id="AJWK01026102">
    <property type="status" value="NOT_ANNOTATED_CDS"/>
    <property type="molecule type" value="Genomic_DNA"/>
</dbReference>
<accession>A0A1B0CSI5</accession>
<reference evidence="1" key="1">
    <citation type="submission" date="2020-05" db="UniProtKB">
        <authorList>
            <consortium name="EnsemblMetazoa"/>
        </authorList>
    </citation>
    <scope>IDENTIFICATION</scope>
    <source>
        <strain evidence="1">Jacobina</strain>
    </source>
</reference>
<sequence>MSPRKVERVEPVGTCYLAKSNLLEFTEYSPCRTSELSANLPIACFSNFTVNPCKSPALPTFFYL</sequence>
<organism evidence="1 2">
    <name type="scientific">Lutzomyia longipalpis</name>
    <name type="common">Sand fly</name>
    <dbReference type="NCBI Taxonomy" id="7200"/>
    <lineage>
        <taxon>Eukaryota</taxon>
        <taxon>Metazoa</taxon>
        <taxon>Ecdysozoa</taxon>
        <taxon>Arthropoda</taxon>
        <taxon>Hexapoda</taxon>
        <taxon>Insecta</taxon>
        <taxon>Pterygota</taxon>
        <taxon>Neoptera</taxon>
        <taxon>Endopterygota</taxon>
        <taxon>Diptera</taxon>
        <taxon>Nematocera</taxon>
        <taxon>Psychodoidea</taxon>
        <taxon>Psychodidae</taxon>
        <taxon>Lutzomyia</taxon>
        <taxon>Lutzomyia</taxon>
    </lineage>
</organism>
<dbReference type="AlphaFoldDB" id="A0A1B0CSI5"/>
<evidence type="ECO:0000313" key="1">
    <source>
        <dbReference type="EnsemblMetazoa" id="LLOJ007834-PA"/>
    </source>
</evidence>
<evidence type="ECO:0000313" key="2">
    <source>
        <dbReference type="Proteomes" id="UP000092461"/>
    </source>
</evidence>
<dbReference type="EnsemblMetazoa" id="LLOJ007834-RA">
    <property type="protein sequence ID" value="LLOJ007834-PA"/>
    <property type="gene ID" value="LLOJ007834"/>
</dbReference>